<dbReference type="InterPro" id="IPR007197">
    <property type="entry name" value="rSAM"/>
</dbReference>
<dbReference type="PROSITE" id="PS51918">
    <property type="entry name" value="RADICAL_SAM"/>
    <property type="match status" value="1"/>
</dbReference>
<evidence type="ECO:0000313" key="8">
    <source>
        <dbReference type="EMBL" id="PPK70730.1"/>
    </source>
</evidence>
<reference evidence="8 9" key="1">
    <citation type="submission" date="2018-02" db="EMBL/GenBank/DDBJ databases">
        <title>Subsurface microbial communities from deep shales in Ohio and West Virginia, USA.</title>
        <authorList>
            <person name="Wrighton K."/>
        </authorList>
    </citation>
    <scope>NUCLEOTIDE SEQUENCE [LARGE SCALE GENOMIC DNA]</scope>
    <source>
        <strain evidence="8 9">OWC-G53F</strain>
    </source>
</reference>
<evidence type="ECO:0000256" key="6">
    <source>
        <dbReference type="ARBA" id="ARBA00023014"/>
    </source>
</evidence>
<keyword evidence="4" id="KW-0479">Metal-binding</keyword>
<dbReference type="GO" id="GO:0046872">
    <property type="term" value="F:metal ion binding"/>
    <property type="evidence" value="ECO:0007669"/>
    <property type="project" value="UniProtKB-KW"/>
</dbReference>
<evidence type="ECO:0000256" key="3">
    <source>
        <dbReference type="ARBA" id="ARBA00022691"/>
    </source>
</evidence>
<comment type="caution">
    <text evidence="8">The sequence shown here is derived from an EMBL/GenBank/DDBJ whole genome shotgun (WGS) entry which is preliminary data.</text>
</comment>
<evidence type="ECO:0000256" key="1">
    <source>
        <dbReference type="ARBA" id="ARBA00001966"/>
    </source>
</evidence>
<dbReference type="InterPro" id="IPR013785">
    <property type="entry name" value="Aldolase_TIM"/>
</dbReference>
<dbReference type="GO" id="GO:0003824">
    <property type="term" value="F:catalytic activity"/>
    <property type="evidence" value="ECO:0007669"/>
    <property type="project" value="InterPro"/>
</dbReference>
<dbReference type="AlphaFoldDB" id="A0A2S6H000"/>
<dbReference type="PANTHER" id="PTHR30544">
    <property type="entry name" value="23S RRNA METHYLTRANSFERASE"/>
    <property type="match status" value="1"/>
</dbReference>
<evidence type="ECO:0000313" key="9">
    <source>
        <dbReference type="Proteomes" id="UP000238071"/>
    </source>
</evidence>
<accession>A0A2S6H000</accession>
<dbReference type="GO" id="GO:0070475">
    <property type="term" value="P:rRNA base methylation"/>
    <property type="evidence" value="ECO:0007669"/>
    <property type="project" value="TreeGrafter"/>
</dbReference>
<proteinExistence type="predicted"/>
<feature type="domain" description="Radical SAM core" evidence="7">
    <location>
        <begin position="1"/>
        <end position="220"/>
    </location>
</feature>
<dbReference type="Gene3D" id="3.20.20.70">
    <property type="entry name" value="Aldolase class I"/>
    <property type="match status" value="1"/>
</dbReference>
<evidence type="ECO:0000256" key="4">
    <source>
        <dbReference type="ARBA" id="ARBA00022723"/>
    </source>
</evidence>
<dbReference type="GO" id="GO:0030488">
    <property type="term" value="P:tRNA methylation"/>
    <property type="evidence" value="ECO:0007669"/>
    <property type="project" value="TreeGrafter"/>
</dbReference>
<evidence type="ECO:0000259" key="7">
    <source>
        <dbReference type="PROSITE" id="PS51918"/>
    </source>
</evidence>
<dbReference type="CDD" id="cd01335">
    <property type="entry name" value="Radical_SAM"/>
    <property type="match status" value="1"/>
</dbReference>
<name>A0A2S6H000_9GAMM</name>
<keyword evidence="2" id="KW-0004">4Fe-4S</keyword>
<keyword evidence="6" id="KW-0411">Iron-sulfur</keyword>
<dbReference type="Pfam" id="PF04055">
    <property type="entry name" value="Radical_SAM"/>
    <property type="match status" value="1"/>
</dbReference>
<keyword evidence="3" id="KW-0949">S-adenosyl-L-methionine</keyword>
<keyword evidence="5" id="KW-0408">Iron</keyword>
<comment type="cofactor">
    <cofactor evidence="1">
        <name>[4Fe-4S] cluster</name>
        <dbReference type="ChEBI" id="CHEBI:49883"/>
    </cofactor>
</comment>
<sequence length="233" mass="26296">MNCSFCFTGKQGLKRNLTTSEIVGQFLQAWRWLAKNRPGEERILNIVFMGQGEPLHNFDAVKKACEIFLSKHGTSIGVQKITISTAGYIPGLKRWSQEIPGVNLALSLHSPFKEKRNELIPINMKYPLDEVLATIDKIPLNKKQFITYEYILIKDFNDSPDDAKKLGTILAGKRAYINLIPFNSFPGSHYNHPDLDKIEKFKEVLDTFKIPTLIRSAKGDDVLAACGQLNSKN</sequence>
<dbReference type="InterPro" id="IPR040072">
    <property type="entry name" value="Methyltransferase_A"/>
</dbReference>
<organism evidence="8 9">
    <name type="scientific">Methylobacter tundripaludum</name>
    <dbReference type="NCBI Taxonomy" id="173365"/>
    <lineage>
        <taxon>Bacteria</taxon>
        <taxon>Pseudomonadati</taxon>
        <taxon>Pseudomonadota</taxon>
        <taxon>Gammaproteobacteria</taxon>
        <taxon>Methylococcales</taxon>
        <taxon>Methylococcaceae</taxon>
        <taxon>Methylobacter</taxon>
    </lineage>
</organism>
<dbReference type="Proteomes" id="UP000238071">
    <property type="component" value="Unassembled WGS sequence"/>
</dbReference>
<evidence type="ECO:0000256" key="5">
    <source>
        <dbReference type="ARBA" id="ARBA00023004"/>
    </source>
</evidence>
<protein>
    <submittedName>
        <fullName evidence="8">Radical SAM family protein</fullName>
    </submittedName>
</protein>
<keyword evidence="9" id="KW-1185">Reference proteome</keyword>
<dbReference type="PANTHER" id="PTHR30544:SF5">
    <property type="entry name" value="RADICAL SAM CORE DOMAIN-CONTAINING PROTEIN"/>
    <property type="match status" value="1"/>
</dbReference>
<evidence type="ECO:0000256" key="2">
    <source>
        <dbReference type="ARBA" id="ARBA00022485"/>
    </source>
</evidence>
<dbReference type="EMBL" id="PTIY01000008">
    <property type="protein sequence ID" value="PPK70730.1"/>
    <property type="molecule type" value="Genomic_DNA"/>
</dbReference>
<dbReference type="GO" id="GO:0051539">
    <property type="term" value="F:4 iron, 4 sulfur cluster binding"/>
    <property type="evidence" value="ECO:0007669"/>
    <property type="project" value="UniProtKB-KW"/>
</dbReference>
<gene>
    <name evidence="8" type="ORF">B0F88_10885</name>
</gene>